<dbReference type="Proteomes" id="UP000046395">
    <property type="component" value="Unassembled WGS sequence"/>
</dbReference>
<dbReference type="Pfam" id="PF13878">
    <property type="entry name" value="zf-C2H2_3"/>
    <property type="match status" value="1"/>
</dbReference>
<evidence type="ECO:0000313" key="2">
    <source>
        <dbReference type="Proteomes" id="UP000046395"/>
    </source>
</evidence>
<accession>A0A5S6R3F9</accession>
<dbReference type="PANTHER" id="PTHR45884:SF2">
    <property type="entry name" value="N-ACETYLTRANSFERASE ECO"/>
    <property type="match status" value="1"/>
</dbReference>
<dbReference type="STRING" id="70415.A0A5S6R3F9"/>
<evidence type="ECO:0000259" key="1">
    <source>
        <dbReference type="Pfam" id="PF13878"/>
    </source>
</evidence>
<dbReference type="WBParaSite" id="TMUE_3000013968.1">
    <property type="protein sequence ID" value="TMUE_3000013968.1"/>
    <property type="gene ID" value="WBGene00287585"/>
</dbReference>
<keyword evidence="2" id="KW-1185">Reference proteome</keyword>
<dbReference type="GO" id="GO:0061733">
    <property type="term" value="F:protein-lysine-acetyltransferase activity"/>
    <property type="evidence" value="ECO:0007669"/>
    <property type="project" value="TreeGrafter"/>
</dbReference>
<proteinExistence type="predicted"/>
<sequence>MRQTSLAYCFGVAGAKRFSDIESLTRSTAGTSSAPLLNNDPKQLIIDGGQRRFAAQVCTVCRMPYNPDHADDVKEHAKYHESVTASLVSVSSYLARRLHVVADFLDGYIVRLELANVNKSAKLLAEEVLAVACQEIGASVDALMDNTKYRQMYAFVSQGSKRWVYGLVVVEAILDSFRSAENHAESYLENFAIGVLLLWVSPRNRRQAFADPTEMGAAFAKSFCGTDDILLYHR</sequence>
<name>A0A5S6R3F9_TRIMR</name>
<dbReference type="GO" id="GO:0005634">
    <property type="term" value="C:nucleus"/>
    <property type="evidence" value="ECO:0007669"/>
    <property type="project" value="TreeGrafter"/>
</dbReference>
<organism evidence="2 3">
    <name type="scientific">Trichuris muris</name>
    <name type="common">Mouse whipworm</name>
    <dbReference type="NCBI Taxonomy" id="70415"/>
    <lineage>
        <taxon>Eukaryota</taxon>
        <taxon>Metazoa</taxon>
        <taxon>Ecdysozoa</taxon>
        <taxon>Nematoda</taxon>
        <taxon>Enoplea</taxon>
        <taxon>Dorylaimia</taxon>
        <taxon>Trichinellida</taxon>
        <taxon>Trichuridae</taxon>
        <taxon>Trichuris</taxon>
    </lineage>
</organism>
<dbReference type="AlphaFoldDB" id="A0A5S6R3F9"/>
<reference evidence="3" key="1">
    <citation type="submission" date="2019-12" db="UniProtKB">
        <authorList>
            <consortium name="WormBaseParasite"/>
        </authorList>
    </citation>
    <scope>IDENTIFICATION</scope>
</reference>
<dbReference type="PANTHER" id="PTHR45884">
    <property type="entry name" value="N-ACETYLTRANSFERASE ECO"/>
    <property type="match status" value="1"/>
</dbReference>
<dbReference type="GO" id="GO:0000785">
    <property type="term" value="C:chromatin"/>
    <property type="evidence" value="ECO:0007669"/>
    <property type="project" value="TreeGrafter"/>
</dbReference>
<dbReference type="InterPro" id="IPR028005">
    <property type="entry name" value="AcTrfase_ESCO_Znf_dom"/>
</dbReference>
<dbReference type="GO" id="GO:0007064">
    <property type="term" value="P:mitotic sister chromatid cohesion"/>
    <property type="evidence" value="ECO:0007669"/>
    <property type="project" value="TreeGrafter"/>
</dbReference>
<feature type="domain" description="N-acetyltransferase ESCO zinc-finger" evidence="1">
    <location>
        <begin position="43"/>
        <end position="81"/>
    </location>
</feature>
<protein>
    <submittedName>
        <fullName evidence="3">Zf-C2H2_3 domain-containing protein</fullName>
    </submittedName>
</protein>
<evidence type="ECO:0000313" key="3">
    <source>
        <dbReference type="WBParaSite" id="TMUE_3000013968.1"/>
    </source>
</evidence>